<evidence type="ECO:0000259" key="6">
    <source>
        <dbReference type="Pfam" id="PF04932"/>
    </source>
</evidence>
<organism evidence="7 8">
    <name type="scientific">Acetobacterium fimetarium</name>
    <dbReference type="NCBI Taxonomy" id="52691"/>
    <lineage>
        <taxon>Bacteria</taxon>
        <taxon>Bacillati</taxon>
        <taxon>Bacillota</taxon>
        <taxon>Clostridia</taxon>
        <taxon>Eubacteriales</taxon>
        <taxon>Eubacteriaceae</taxon>
        <taxon>Acetobacterium</taxon>
    </lineage>
</organism>
<comment type="caution">
    <text evidence="7">The sequence shown here is derived from an EMBL/GenBank/DDBJ whole genome shotgun (WGS) entry which is preliminary data.</text>
</comment>
<feature type="transmembrane region" description="Helical" evidence="5">
    <location>
        <begin position="7"/>
        <end position="24"/>
    </location>
</feature>
<dbReference type="Pfam" id="PF04932">
    <property type="entry name" value="Wzy_C"/>
    <property type="match status" value="1"/>
</dbReference>
<proteinExistence type="predicted"/>
<feature type="transmembrane region" description="Helical" evidence="5">
    <location>
        <begin position="144"/>
        <end position="168"/>
    </location>
</feature>
<feature type="transmembrane region" description="Helical" evidence="5">
    <location>
        <begin position="225"/>
        <end position="246"/>
    </location>
</feature>
<evidence type="ECO:0000256" key="4">
    <source>
        <dbReference type="ARBA" id="ARBA00023136"/>
    </source>
</evidence>
<keyword evidence="2 5" id="KW-0812">Transmembrane</keyword>
<evidence type="ECO:0000313" key="8">
    <source>
        <dbReference type="Proteomes" id="UP000603234"/>
    </source>
</evidence>
<dbReference type="PANTHER" id="PTHR37422">
    <property type="entry name" value="TEICHURONIC ACID BIOSYNTHESIS PROTEIN TUAE"/>
    <property type="match status" value="1"/>
</dbReference>
<feature type="transmembrane region" description="Helical" evidence="5">
    <location>
        <begin position="30"/>
        <end position="47"/>
    </location>
</feature>
<keyword evidence="3 5" id="KW-1133">Transmembrane helix</keyword>
<dbReference type="EMBL" id="WJBC01000038">
    <property type="protein sequence ID" value="MBC3805606.1"/>
    <property type="molecule type" value="Genomic_DNA"/>
</dbReference>
<keyword evidence="4 5" id="KW-0472">Membrane</keyword>
<evidence type="ECO:0000313" key="7">
    <source>
        <dbReference type="EMBL" id="MBC3805606.1"/>
    </source>
</evidence>
<evidence type="ECO:0000256" key="1">
    <source>
        <dbReference type="ARBA" id="ARBA00004141"/>
    </source>
</evidence>
<keyword evidence="8" id="KW-1185">Reference proteome</keyword>
<name>A0ABR6WZJ8_9FIRM</name>
<feature type="transmembrane region" description="Helical" evidence="5">
    <location>
        <begin position="175"/>
        <end position="192"/>
    </location>
</feature>
<feature type="transmembrane region" description="Helical" evidence="5">
    <location>
        <begin position="348"/>
        <end position="367"/>
    </location>
</feature>
<protein>
    <recommendedName>
        <fullName evidence="6">O-antigen ligase-related domain-containing protein</fullName>
    </recommendedName>
</protein>
<evidence type="ECO:0000256" key="5">
    <source>
        <dbReference type="SAM" id="Phobius"/>
    </source>
</evidence>
<feature type="transmembrane region" description="Helical" evidence="5">
    <location>
        <begin position="112"/>
        <end position="132"/>
    </location>
</feature>
<dbReference type="Proteomes" id="UP000603234">
    <property type="component" value="Unassembled WGS sequence"/>
</dbReference>
<dbReference type="InterPro" id="IPR051533">
    <property type="entry name" value="WaaL-like"/>
</dbReference>
<feature type="transmembrane region" description="Helical" evidence="5">
    <location>
        <begin position="86"/>
        <end position="105"/>
    </location>
</feature>
<feature type="transmembrane region" description="Helical" evidence="5">
    <location>
        <begin position="59"/>
        <end position="80"/>
    </location>
</feature>
<dbReference type="PANTHER" id="PTHR37422:SF21">
    <property type="entry name" value="EXOQ-LIKE PROTEIN"/>
    <property type="match status" value="1"/>
</dbReference>
<reference evidence="7 8" key="1">
    <citation type="journal article" date="2020" name="mSystems">
        <title>Defining Genomic and Predicted Metabolic Features of the Acetobacterium Genus.</title>
        <authorList>
            <person name="Ross D.E."/>
            <person name="Marshall C.W."/>
            <person name="Gulliver D."/>
            <person name="May H.D."/>
            <person name="Norman R.S."/>
        </authorList>
    </citation>
    <scope>NUCLEOTIDE SEQUENCE [LARGE SCALE GENOMIC DNA]</scope>
    <source>
        <strain evidence="7 8">DSM 8238</strain>
    </source>
</reference>
<sequence>MKRIRLNHIINFVMFMYVLSLYMFTFRTEWTMLSNSLAAILIGLIWLENMKLRKKLVFNNFLFVFLLFIMACMISVFYSIDPGESVAKVQTLVLVYILMVSLINYMDSFEKIYFMMKCFAYSGFVASCYILVNADFTTLVRYGSILGNVNAIGMVVGISSVFCFYFIIKSEKKTMKVWYFLILLTNFIVILLTGSRKALLFITMSIIFLLIFQEKGKLRSKLKTVLVCAVIIAVVFYAINNVPVFYDIIGKRMTNMFDFVFGGGTSEGSINVRSGMIFWGWEWFKERPLFGYGIDNYKLLYNSVTSGAGMYSHNNIIELLVGTGIVGAVLYYLAAFIVIKDIIKASKLVSKTLCYSFFVVIVGYMFMSVALVFYYQKHISIMLALGSVIYRLAKNEKQQE</sequence>
<feature type="transmembrane region" description="Helical" evidence="5">
    <location>
        <begin position="198"/>
        <end position="213"/>
    </location>
</feature>
<feature type="transmembrane region" description="Helical" evidence="5">
    <location>
        <begin position="316"/>
        <end position="339"/>
    </location>
</feature>
<comment type="subcellular location">
    <subcellularLocation>
        <location evidence="1">Membrane</location>
        <topology evidence="1">Multi-pass membrane protein</topology>
    </subcellularLocation>
</comment>
<gene>
    <name evidence="7" type="ORF">GH808_14445</name>
</gene>
<evidence type="ECO:0000256" key="3">
    <source>
        <dbReference type="ARBA" id="ARBA00022989"/>
    </source>
</evidence>
<dbReference type="InterPro" id="IPR007016">
    <property type="entry name" value="O-antigen_ligase-rel_domated"/>
</dbReference>
<evidence type="ECO:0000256" key="2">
    <source>
        <dbReference type="ARBA" id="ARBA00022692"/>
    </source>
</evidence>
<accession>A0ABR6WZJ8</accession>
<feature type="domain" description="O-antigen ligase-related" evidence="6">
    <location>
        <begin position="182"/>
        <end position="331"/>
    </location>
</feature>